<organism evidence="8">
    <name type="scientific">uncultured Rubrobacteraceae bacterium</name>
    <dbReference type="NCBI Taxonomy" id="349277"/>
    <lineage>
        <taxon>Bacteria</taxon>
        <taxon>Bacillati</taxon>
        <taxon>Actinomycetota</taxon>
        <taxon>Rubrobacteria</taxon>
        <taxon>Rubrobacterales</taxon>
        <taxon>Rubrobacteraceae</taxon>
        <taxon>environmental samples</taxon>
    </lineage>
</organism>
<accession>A0A6J4Q9K6</accession>
<proteinExistence type="inferred from homology"/>
<feature type="domain" description="PPIase cyclophilin-type" evidence="7">
    <location>
        <begin position="18"/>
        <end position="172"/>
    </location>
</feature>
<dbReference type="EC" id="5.2.1.8" evidence="5"/>
<evidence type="ECO:0000256" key="3">
    <source>
        <dbReference type="ARBA" id="ARBA00023110"/>
    </source>
</evidence>
<evidence type="ECO:0000256" key="6">
    <source>
        <dbReference type="SAM" id="MobiDB-lite"/>
    </source>
</evidence>
<dbReference type="InterPro" id="IPR044666">
    <property type="entry name" value="Cyclophilin_A-like"/>
</dbReference>
<dbReference type="PROSITE" id="PS00170">
    <property type="entry name" value="CSA_PPIASE_1"/>
    <property type="match status" value="1"/>
</dbReference>
<gene>
    <name evidence="8" type="ORF">AVDCRST_MAG82-2349</name>
</gene>
<protein>
    <recommendedName>
        <fullName evidence="5">Peptidyl-prolyl cis-trans isomerase</fullName>
        <shortName evidence="5">PPIase</shortName>
        <ecNumber evidence="5">5.2.1.8</ecNumber>
    </recommendedName>
</protein>
<evidence type="ECO:0000259" key="7">
    <source>
        <dbReference type="PROSITE" id="PS50072"/>
    </source>
</evidence>
<comment type="similarity">
    <text evidence="2 5">Belongs to the cyclophilin-type PPIase family.</text>
</comment>
<dbReference type="PANTHER" id="PTHR45625:SF4">
    <property type="entry name" value="PEPTIDYLPROLYL ISOMERASE DOMAIN AND WD REPEAT-CONTAINING PROTEIN 1"/>
    <property type="match status" value="1"/>
</dbReference>
<evidence type="ECO:0000256" key="5">
    <source>
        <dbReference type="RuleBase" id="RU363019"/>
    </source>
</evidence>
<dbReference type="SUPFAM" id="SSF50891">
    <property type="entry name" value="Cyclophilin-like"/>
    <property type="match status" value="1"/>
</dbReference>
<dbReference type="PANTHER" id="PTHR45625">
    <property type="entry name" value="PEPTIDYL-PROLYL CIS-TRANS ISOMERASE-RELATED"/>
    <property type="match status" value="1"/>
</dbReference>
<dbReference type="GO" id="GO:0006457">
    <property type="term" value="P:protein folding"/>
    <property type="evidence" value="ECO:0007669"/>
    <property type="project" value="InterPro"/>
</dbReference>
<dbReference type="AlphaFoldDB" id="A0A6J4Q9K6"/>
<dbReference type="InterPro" id="IPR020892">
    <property type="entry name" value="Cyclophilin-type_PPIase_CS"/>
</dbReference>
<keyword evidence="4 5" id="KW-0413">Isomerase</keyword>
<comment type="function">
    <text evidence="1 5">PPIases accelerate the folding of proteins. It catalyzes the cis-trans isomerization of proline imidic peptide bonds in oligopeptides.</text>
</comment>
<comment type="catalytic activity">
    <reaction evidence="5">
        <text>[protein]-peptidylproline (omega=180) = [protein]-peptidylproline (omega=0)</text>
        <dbReference type="Rhea" id="RHEA:16237"/>
        <dbReference type="Rhea" id="RHEA-COMP:10747"/>
        <dbReference type="Rhea" id="RHEA-COMP:10748"/>
        <dbReference type="ChEBI" id="CHEBI:83833"/>
        <dbReference type="ChEBI" id="CHEBI:83834"/>
        <dbReference type="EC" id="5.2.1.8"/>
    </reaction>
</comment>
<dbReference type="InterPro" id="IPR002130">
    <property type="entry name" value="Cyclophilin-type_PPIase_dom"/>
</dbReference>
<dbReference type="Gene3D" id="2.40.100.10">
    <property type="entry name" value="Cyclophilin-like"/>
    <property type="match status" value="1"/>
</dbReference>
<dbReference type="PIRSF" id="PIRSF001467">
    <property type="entry name" value="Peptidylpro_ismrse"/>
    <property type="match status" value="1"/>
</dbReference>
<keyword evidence="3 5" id="KW-0697">Rotamase</keyword>
<dbReference type="InterPro" id="IPR029000">
    <property type="entry name" value="Cyclophilin-like_dom_sf"/>
</dbReference>
<dbReference type="PRINTS" id="PR00153">
    <property type="entry name" value="CSAPPISMRASE"/>
</dbReference>
<dbReference type="PROSITE" id="PS50072">
    <property type="entry name" value="CSA_PPIASE_2"/>
    <property type="match status" value="1"/>
</dbReference>
<reference evidence="8" key="1">
    <citation type="submission" date="2020-02" db="EMBL/GenBank/DDBJ databases">
        <authorList>
            <person name="Meier V. D."/>
        </authorList>
    </citation>
    <scope>NUCLEOTIDE SEQUENCE</scope>
    <source>
        <strain evidence="8">AVDCRST_MAG82</strain>
    </source>
</reference>
<evidence type="ECO:0000313" key="8">
    <source>
        <dbReference type="EMBL" id="CAA9434330.1"/>
    </source>
</evidence>
<name>A0A6J4Q9K6_9ACTN</name>
<evidence type="ECO:0000256" key="4">
    <source>
        <dbReference type="ARBA" id="ARBA00023235"/>
    </source>
</evidence>
<sequence length="173" mass="19419">MADKTYDRPPEMALKPGYEYYANFATEKGLVKIRLFAEEVPETVNNFVFLARDGYFDGTTFHRVIEDFMAQGGDPTGTGTGSPGYVIPDEFHPELRHDRPGILSMANAGPNTGGSQFFITYVATPWLDDRHAVFGEVIDGMDVVGAIKERDPQRDREQGDRVERVEIEELPRS</sequence>
<dbReference type="GO" id="GO:0003755">
    <property type="term" value="F:peptidyl-prolyl cis-trans isomerase activity"/>
    <property type="evidence" value="ECO:0007669"/>
    <property type="project" value="UniProtKB-UniRule"/>
</dbReference>
<dbReference type="EMBL" id="CADCVA010000310">
    <property type="protein sequence ID" value="CAA9434330.1"/>
    <property type="molecule type" value="Genomic_DNA"/>
</dbReference>
<evidence type="ECO:0000256" key="2">
    <source>
        <dbReference type="ARBA" id="ARBA00007365"/>
    </source>
</evidence>
<feature type="region of interest" description="Disordered" evidence="6">
    <location>
        <begin position="150"/>
        <end position="173"/>
    </location>
</feature>
<dbReference type="InterPro" id="IPR024936">
    <property type="entry name" value="Cyclophilin-type_PPIase"/>
</dbReference>
<evidence type="ECO:0000256" key="1">
    <source>
        <dbReference type="ARBA" id="ARBA00002388"/>
    </source>
</evidence>
<dbReference type="CDD" id="cd00317">
    <property type="entry name" value="cyclophilin"/>
    <property type="match status" value="1"/>
</dbReference>
<dbReference type="Pfam" id="PF00160">
    <property type="entry name" value="Pro_isomerase"/>
    <property type="match status" value="1"/>
</dbReference>